<feature type="transmembrane region" description="Helical" evidence="1">
    <location>
        <begin position="51"/>
        <end position="70"/>
    </location>
</feature>
<dbReference type="InterPro" id="IPR019253">
    <property type="entry name" value="DUF2244_TM"/>
</dbReference>
<dbReference type="GeneID" id="94366295"/>
<accession>A0A2U2C7K5</accession>
<dbReference type="Proteomes" id="UP000244940">
    <property type="component" value="Unassembled WGS sequence"/>
</dbReference>
<keyword evidence="1" id="KW-1133">Transmembrane helix</keyword>
<name>A0A2U2C7K5_9RHOB</name>
<dbReference type="RefSeq" id="WP_109534244.1">
    <property type="nucleotide sequence ID" value="NZ_CAXPUO010000095.1"/>
</dbReference>
<comment type="caution">
    <text evidence="2">The sequence shown here is derived from an EMBL/GenBank/DDBJ whole genome shotgun (WGS) entry which is preliminary data.</text>
</comment>
<keyword evidence="3" id="KW-1185">Reference proteome</keyword>
<evidence type="ECO:0000313" key="2">
    <source>
        <dbReference type="EMBL" id="PWE27829.1"/>
    </source>
</evidence>
<dbReference type="EMBL" id="QEYD01000009">
    <property type="protein sequence ID" value="PWE27829.1"/>
    <property type="molecule type" value="Genomic_DNA"/>
</dbReference>
<keyword evidence="1" id="KW-0812">Transmembrane</keyword>
<protein>
    <submittedName>
        <fullName evidence="2">DUF2244 domain-containing protein</fullName>
    </submittedName>
</protein>
<dbReference type="OrthoDB" id="9808190at2"/>
<feature type="transmembrane region" description="Helical" evidence="1">
    <location>
        <begin position="27"/>
        <end position="45"/>
    </location>
</feature>
<gene>
    <name evidence="2" type="ORF">C4N9_15470</name>
</gene>
<proteinExistence type="predicted"/>
<keyword evidence="1" id="KW-0472">Membrane</keyword>
<dbReference type="AlphaFoldDB" id="A0A2U2C7K5"/>
<evidence type="ECO:0000256" key="1">
    <source>
        <dbReference type="SAM" id="Phobius"/>
    </source>
</evidence>
<evidence type="ECO:0000313" key="3">
    <source>
        <dbReference type="Proteomes" id="UP000244940"/>
    </source>
</evidence>
<dbReference type="Pfam" id="PF10003">
    <property type="entry name" value="DUF2244"/>
    <property type="match status" value="1"/>
</dbReference>
<reference evidence="2 3" key="1">
    <citation type="submission" date="2018-05" db="EMBL/GenBank/DDBJ databases">
        <title>Pararhodobacter marina sp. nov., isolated from deep-sea water of the Indian Ocean.</title>
        <authorList>
            <person name="Lai Q.Sr."/>
            <person name="Liu X."/>
            <person name="Shao Z."/>
        </authorList>
    </citation>
    <scope>NUCLEOTIDE SEQUENCE [LARGE SCALE GENOMIC DNA]</scope>
    <source>
        <strain evidence="2 3">CIC4N-9</strain>
    </source>
</reference>
<sequence length="164" mass="18163">MPYVLTRDTATAAHLRAWPHNALNPRGFAMTIGMSAATLALPLIAVLGSPVLWGLLPFAGLALWGLWFGLDRNWRDRQIVEEMTLSRQGLSLIRKNPRGPQQDWQADPHWATIRMVPRGGPVENYLILGGGGREVELGAFLTPDERATLHDELAALFISLKSYV</sequence>
<organism evidence="2 3">
    <name type="scientific">Pararhodobacter marinus</name>
    <dbReference type="NCBI Taxonomy" id="2184063"/>
    <lineage>
        <taxon>Bacteria</taxon>
        <taxon>Pseudomonadati</taxon>
        <taxon>Pseudomonadota</taxon>
        <taxon>Alphaproteobacteria</taxon>
        <taxon>Rhodobacterales</taxon>
        <taxon>Paracoccaceae</taxon>
        <taxon>Pararhodobacter</taxon>
    </lineage>
</organism>